<reference evidence="3" key="1">
    <citation type="submission" date="2016-12" db="EMBL/GenBank/DDBJ databases">
        <authorList>
            <person name="Moulin L."/>
        </authorList>
    </citation>
    <scope>NUCLEOTIDE SEQUENCE [LARGE SCALE GENOMIC DNA]</scope>
    <source>
        <strain evidence="3">STM 7183</strain>
    </source>
</reference>
<comment type="caution">
    <text evidence="3">The sequence shown here is derived from an EMBL/GenBank/DDBJ whole genome shotgun (WGS) entry which is preliminary data.</text>
</comment>
<dbReference type="InterPro" id="IPR013096">
    <property type="entry name" value="Cupin_2"/>
</dbReference>
<name>A0A1N7RNX6_9BURK</name>
<dbReference type="CDD" id="cd02234">
    <property type="entry name" value="cupin_BLR7677-like"/>
    <property type="match status" value="1"/>
</dbReference>
<feature type="domain" description="Cupin type-2" evidence="2">
    <location>
        <begin position="56"/>
        <end position="128"/>
    </location>
</feature>
<dbReference type="InterPro" id="IPR011051">
    <property type="entry name" value="RmlC_Cupin_sf"/>
</dbReference>
<proteinExistence type="predicted"/>
<dbReference type="Proteomes" id="UP000195569">
    <property type="component" value="Unassembled WGS sequence"/>
</dbReference>
<dbReference type="RefSeq" id="WP_087732916.1">
    <property type="nucleotide sequence ID" value="NZ_CYGY02000010.1"/>
</dbReference>
<dbReference type="EMBL" id="CYGY02000010">
    <property type="protein sequence ID" value="SIT36840.1"/>
    <property type="molecule type" value="Genomic_DNA"/>
</dbReference>
<organism evidence="3 4">
    <name type="scientific">Paraburkholderia piptadeniae</name>
    <dbReference type="NCBI Taxonomy" id="1701573"/>
    <lineage>
        <taxon>Bacteria</taxon>
        <taxon>Pseudomonadati</taxon>
        <taxon>Pseudomonadota</taxon>
        <taxon>Betaproteobacteria</taxon>
        <taxon>Burkholderiales</taxon>
        <taxon>Burkholderiaceae</taxon>
        <taxon>Paraburkholderia</taxon>
    </lineage>
</organism>
<feature type="signal peptide" evidence="1">
    <location>
        <begin position="1"/>
        <end position="26"/>
    </location>
</feature>
<dbReference type="InterPro" id="IPR014710">
    <property type="entry name" value="RmlC-like_jellyroll"/>
</dbReference>
<dbReference type="PANTHER" id="PTHR38599:SF1">
    <property type="entry name" value="CUPIN DOMAIN PROTEIN (AFU_ORTHOLOGUE AFUA_3G13620)"/>
    <property type="match status" value="1"/>
</dbReference>
<accession>A0A1N7RNX6</accession>
<protein>
    <submittedName>
        <fullName evidence="3">Cupin</fullName>
    </submittedName>
</protein>
<evidence type="ECO:0000313" key="3">
    <source>
        <dbReference type="EMBL" id="SIT36840.1"/>
    </source>
</evidence>
<dbReference type="Gene3D" id="2.60.120.10">
    <property type="entry name" value="Jelly Rolls"/>
    <property type="match status" value="1"/>
</dbReference>
<evidence type="ECO:0000313" key="4">
    <source>
        <dbReference type="Proteomes" id="UP000195569"/>
    </source>
</evidence>
<keyword evidence="4" id="KW-1185">Reference proteome</keyword>
<sequence>MNFVETVLASTAAACIALSASHAAHAHGIDGPHEHISPAFPTAIANVPGKTVTAIVVDYKPGGVSPSHRHGQAFVVGYVLQGEIRSKVDDGEERVYHAGESWTEVPGAHHLISENASKTKPAKLLAIFVADDNDKDLVTWDKK</sequence>
<dbReference type="Pfam" id="PF07883">
    <property type="entry name" value="Cupin_2"/>
    <property type="match status" value="1"/>
</dbReference>
<dbReference type="SUPFAM" id="SSF51182">
    <property type="entry name" value="RmlC-like cupins"/>
    <property type="match status" value="1"/>
</dbReference>
<evidence type="ECO:0000256" key="1">
    <source>
        <dbReference type="SAM" id="SignalP"/>
    </source>
</evidence>
<dbReference type="AlphaFoldDB" id="A0A1N7RNX6"/>
<feature type="chain" id="PRO_5012839982" evidence="1">
    <location>
        <begin position="27"/>
        <end position="143"/>
    </location>
</feature>
<keyword evidence="1" id="KW-0732">Signal</keyword>
<gene>
    <name evidence="3" type="ORF">BN2476_100127</name>
</gene>
<evidence type="ECO:0000259" key="2">
    <source>
        <dbReference type="Pfam" id="PF07883"/>
    </source>
</evidence>
<dbReference type="PANTHER" id="PTHR38599">
    <property type="entry name" value="CUPIN DOMAIN PROTEIN (AFU_ORTHOLOGUE AFUA_3G13620)"/>
    <property type="match status" value="1"/>
</dbReference>
<dbReference type="OrthoDB" id="9813436at2"/>